<keyword evidence="3" id="KW-1185">Reference proteome</keyword>
<dbReference type="InterPro" id="IPR050466">
    <property type="entry name" value="Carboxylest/Gibb_receptor"/>
</dbReference>
<dbReference type="EMBL" id="MU004433">
    <property type="protein sequence ID" value="KAF2651169.1"/>
    <property type="molecule type" value="Genomic_DNA"/>
</dbReference>
<dbReference type="PANTHER" id="PTHR23024">
    <property type="entry name" value="ARYLACETAMIDE DEACETYLASE"/>
    <property type="match status" value="1"/>
</dbReference>
<dbReference type="PANTHER" id="PTHR23024:SF339">
    <property type="entry name" value="ALPHA_BETA HYDROLASE FOLD-3 DOMAIN-CONTAINING PROTEIN"/>
    <property type="match status" value="1"/>
</dbReference>
<reference evidence="2" key="1">
    <citation type="journal article" date="2020" name="Stud. Mycol.">
        <title>101 Dothideomycetes genomes: a test case for predicting lifestyles and emergence of pathogens.</title>
        <authorList>
            <person name="Haridas S."/>
            <person name="Albert R."/>
            <person name="Binder M."/>
            <person name="Bloem J."/>
            <person name="Labutti K."/>
            <person name="Salamov A."/>
            <person name="Andreopoulos B."/>
            <person name="Baker S."/>
            <person name="Barry K."/>
            <person name="Bills G."/>
            <person name="Bluhm B."/>
            <person name="Cannon C."/>
            <person name="Castanera R."/>
            <person name="Culley D."/>
            <person name="Daum C."/>
            <person name="Ezra D."/>
            <person name="Gonzalez J."/>
            <person name="Henrissat B."/>
            <person name="Kuo A."/>
            <person name="Liang C."/>
            <person name="Lipzen A."/>
            <person name="Lutzoni F."/>
            <person name="Magnuson J."/>
            <person name="Mondo S."/>
            <person name="Nolan M."/>
            <person name="Ohm R."/>
            <person name="Pangilinan J."/>
            <person name="Park H.-J."/>
            <person name="Ramirez L."/>
            <person name="Alfaro M."/>
            <person name="Sun H."/>
            <person name="Tritt A."/>
            <person name="Yoshinaga Y."/>
            <person name="Zwiers L.-H."/>
            <person name="Turgeon B."/>
            <person name="Goodwin S."/>
            <person name="Spatafora J."/>
            <person name="Crous P."/>
            <person name="Grigoriev I."/>
        </authorList>
    </citation>
    <scope>NUCLEOTIDE SEQUENCE</scope>
    <source>
        <strain evidence="2">CBS 122681</strain>
    </source>
</reference>
<feature type="domain" description="Alpha/beta hydrolase fold-3" evidence="1">
    <location>
        <begin position="91"/>
        <end position="233"/>
    </location>
</feature>
<dbReference type="SUPFAM" id="SSF53474">
    <property type="entry name" value="alpha/beta-Hydrolases"/>
    <property type="match status" value="1"/>
</dbReference>
<evidence type="ECO:0000313" key="3">
    <source>
        <dbReference type="Proteomes" id="UP000799324"/>
    </source>
</evidence>
<name>A0A6A6SU07_9PLEO</name>
<dbReference type="Pfam" id="PF07859">
    <property type="entry name" value="Abhydrolase_3"/>
    <property type="match status" value="1"/>
</dbReference>
<evidence type="ECO:0000313" key="2">
    <source>
        <dbReference type="EMBL" id="KAF2651169.1"/>
    </source>
</evidence>
<gene>
    <name evidence="2" type="ORF">K491DRAFT_782096</name>
</gene>
<sequence>MSNQSILNVQIHPAPPDTVAGKERREFLHRLSDHIDKNPFSDTTSAARFDAFEVLQYNWLNRGRGNRGTPFDATILVPKNLRAAPSYPVHVRFHGGDFCTGDPQYKPWFPPHAADLSLLCDAITIMPEYRKMPESGAEAIFDDVECFWGHFKQRAWELDDFLRWEGHNISLYRDRVLVSGDGAGAMLAIRSWLWHQKASNIKALFLQSPLFEAPASDICQYLKNDLEEDQIIKAGEAAIQSMEEMKRIASEQSKDFGLHIRPSLTPPEGLLMASYLRITGKWKKLFLERPCEAITEYGHPDIMDRLQKKEGKLSDADPFIAIIHGGKDTFAPPGHVNRFVDIVQGKTNGEREDKIVRKPFPNGGHGFDHDMSLEDLQLPDTTLNKIKKAWLGKSSSNEAAIIDGVAKLEVDSHLFESKGRDENVNLNTD</sequence>
<accession>A0A6A6SU07</accession>
<dbReference type="OrthoDB" id="19653at2759"/>
<proteinExistence type="predicted"/>
<dbReference type="InterPro" id="IPR013094">
    <property type="entry name" value="AB_hydrolase_3"/>
</dbReference>
<dbReference type="Proteomes" id="UP000799324">
    <property type="component" value="Unassembled WGS sequence"/>
</dbReference>
<organism evidence="2 3">
    <name type="scientific">Lophiostoma macrostomum CBS 122681</name>
    <dbReference type="NCBI Taxonomy" id="1314788"/>
    <lineage>
        <taxon>Eukaryota</taxon>
        <taxon>Fungi</taxon>
        <taxon>Dikarya</taxon>
        <taxon>Ascomycota</taxon>
        <taxon>Pezizomycotina</taxon>
        <taxon>Dothideomycetes</taxon>
        <taxon>Pleosporomycetidae</taxon>
        <taxon>Pleosporales</taxon>
        <taxon>Lophiostomataceae</taxon>
        <taxon>Lophiostoma</taxon>
    </lineage>
</organism>
<keyword evidence="2" id="KW-0378">Hydrolase</keyword>
<dbReference type="InterPro" id="IPR029058">
    <property type="entry name" value="AB_hydrolase_fold"/>
</dbReference>
<dbReference type="GO" id="GO:0016787">
    <property type="term" value="F:hydrolase activity"/>
    <property type="evidence" value="ECO:0007669"/>
    <property type="project" value="UniProtKB-KW"/>
</dbReference>
<dbReference type="Gene3D" id="3.40.50.1820">
    <property type="entry name" value="alpha/beta hydrolase"/>
    <property type="match status" value="1"/>
</dbReference>
<protein>
    <submittedName>
        <fullName evidence="2">Alpha/beta-hydrolase</fullName>
    </submittedName>
</protein>
<dbReference type="AlphaFoldDB" id="A0A6A6SU07"/>
<evidence type="ECO:0000259" key="1">
    <source>
        <dbReference type="Pfam" id="PF07859"/>
    </source>
</evidence>